<name>A0A109UWN2_9SACH</name>
<comment type="similarity">
    <text evidence="1">Belongs to the FMO family.</text>
</comment>
<keyword evidence="7" id="KW-1185">Reference proteome</keyword>
<dbReference type="RefSeq" id="XP_017985929.1">
    <property type="nucleotide sequence ID" value="XM_018130440.1"/>
</dbReference>
<dbReference type="PRINTS" id="PR00370">
    <property type="entry name" value="FMOXYGENASE"/>
</dbReference>
<keyword evidence="3" id="KW-0274">FAD</keyword>
<keyword evidence="5" id="KW-0560">Oxidoreductase</keyword>
<evidence type="ECO:0000256" key="5">
    <source>
        <dbReference type="ARBA" id="ARBA00023002"/>
    </source>
</evidence>
<dbReference type="InterPro" id="IPR036188">
    <property type="entry name" value="FAD/NAD-bd_sf"/>
</dbReference>
<evidence type="ECO:0000313" key="7">
    <source>
        <dbReference type="Proteomes" id="UP000243052"/>
    </source>
</evidence>
<evidence type="ECO:0000256" key="4">
    <source>
        <dbReference type="ARBA" id="ARBA00022857"/>
    </source>
</evidence>
<dbReference type="InterPro" id="IPR050346">
    <property type="entry name" value="FMO-like"/>
</dbReference>
<dbReference type="Pfam" id="PF00743">
    <property type="entry name" value="FMO-like"/>
    <property type="match status" value="1"/>
</dbReference>
<proteinExistence type="inferred from homology"/>
<dbReference type="PANTHER" id="PTHR23023">
    <property type="entry name" value="DIMETHYLANILINE MONOOXYGENASE"/>
    <property type="match status" value="1"/>
</dbReference>
<dbReference type="Proteomes" id="UP000243052">
    <property type="component" value="Chromosome ii"/>
</dbReference>
<dbReference type="OrthoDB" id="66881at2759"/>
<evidence type="ECO:0000313" key="6">
    <source>
        <dbReference type="EMBL" id="AMD18933.1"/>
    </source>
</evidence>
<dbReference type="Gene3D" id="3.50.50.60">
    <property type="entry name" value="FAD/NAD(P)-binding domain"/>
    <property type="match status" value="2"/>
</dbReference>
<dbReference type="InterPro" id="IPR000960">
    <property type="entry name" value="Flavin_mOase"/>
</dbReference>
<dbReference type="EMBL" id="CP014242">
    <property type="protein sequence ID" value="AMD18933.1"/>
    <property type="molecule type" value="Genomic_DNA"/>
</dbReference>
<accession>A0A109UWN2</accession>
<evidence type="ECO:0000256" key="1">
    <source>
        <dbReference type="ARBA" id="ARBA00009183"/>
    </source>
</evidence>
<dbReference type="GO" id="GO:0004499">
    <property type="term" value="F:N,N-dimethylaniline monooxygenase activity"/>
    <property type="evidence" value="ECO:0007669"/>
    <property type="project" value="InterPro"/>
</dbReference>
<sequence length="493" mass="55466">MTVLKDIKSVAVIGAGPVGVAFAKALIKEKRFDHIQVFERSSNFGGLWNYTKPLFKNNPQTSLPSIPSVSPNVREERQVYKGRVSFQTPAYKYLTTNTPKNFIEYNGYSFPADTPLFPTRQHVFEYMVQFANTIDSYVNFNSELVSLQFLDDAKQYELHIKDSVKSTSSIYHFDAVVLAVGFHNIPYVPNIEGVSEWNDRFPGSISHSKDFDQPQDFLDSHGNILVIGNSASGVDVAYELATCLNRPIYKSKRSEPQLPGATDPNIKDFPNVKKFDPANKTVEFVDGQKLSNVEKVIFCTGYLKSMSFLPQPTESHGHGNQILSRLISNGSRVENLYNHMLPIGLPSLAIAGLPKYVLPVRLAESQAAWITRIWSGRIPVPSESIQRKYDLWCAENNGEGTNYHVLSFPKDVQYCMRLNKDVRHAGYGGYFGVEWRGNDIKLRSAMKAVKISYFKYQQNTGKCATSLKELEDSGYFEWPADAISCVQVPTFAP</sequence>
<evidence type="ECO:0000256" key="2">
    <source>
        <dbReference type="ARBA" id="ARBA00022630"/>
    </source>
</evidence>
<dbReference type="InterPro" id="IPR020946">
    <property type="entry name" value="Flavin_mOase-like"/>
</dbReference>
<reference evidence="6 7" key="1">
    <citation type="submission" date="2016-01" db="EMBL/GenBank/DDBJ databases">
        <title>Genome sequence of the yeast Holleya sinecauda.</title>
        <authorList>
            <person name="Dietrich F.S."/>
        </authorList>
    </citation>
    <scope>NUCLEOTIDE SEQUENCE [LARGE SCALE GENOMIC DNA]</scope>
    <source>
        <strain evidence="6 7">ATCC 58844</strain>
    </source>
</reference>
<dbReference type="AlphaFoldDB" id="A0A109UWN2"/>
<organism evidence="6 7">
    <name type="scientific">Eremothecium sinecaudum</name>
    <dbReference type="NCBI Taxonomy" id="45286"/>
    <lineage>
        <taxon>Eukaryota</taxon>
        <taxon>Fungi</taxon>
        <taxon>Dikarya</taxon>
        <taxon>Ascomycota</taxon>
        <taxon>Saccharomycotina</taxon>
        <taxon>Saccharomycetes</taxon>
        <taxon>Saccharomycetales</taxon>
        <taxon>Saccharomycetaceae</taxon>
        <taxon>Eremothecium</taxon>
    </lineage>
</organism>
<dbReference type="GeneID" id="28722124"/>
<keyword evidence="2" id="KW-0285">Flavoprotein</keyword>
<protein>
    <submittedName>
        <fullName evidence="6">HBR032Cp</fullName>
    </submittedName>
</protein>
<dbReference type="SUPFAM" id="SSF51905">
    <property type="entry name" value="FAD/NAD(P)-binding domain"/>
    <property type="match status" value="2"/>
</dbReference>
<dbReference type="STRING" id="45286.A0A109UWN2"/>
<dbReference type="GO" id="GO:0050660">
    <property type="term" value="F:flavin adenine dinucleotide binding"/>
    <property type="evidence" value="ECO:0007669"/>
    <property type="project" value="InterPro"/>
</dbReference>
<keyword evidence="4" id="KW-0521">NADP</keyword>
<gene>
    <name evidence="6" type="ORF">AW171_hschr2461</name>
</gene>
<evidence type="ECO:0000256" key="3">
    <source>
        <dbReference type="ARBA" id="ARBA00022827"/>
    </source>
</evidence>
<dbReference type="GO" id="GO:0050661">
    <property type="term" value="F:NADP binding"/>
    <property type="evidence" value="ECO:0007669"/>
    <property type="project" value="InterPro"/>
</dbReference>